<dbReference type="GO" id="GO:0004553">
    <property type="term" value="F:hydrolase activity, hydrolyzing O-glycosyl compounds"/>
    <property type="evidence" value="ECO:0007669"/>
    <property type="project" value="InterPro"/>
</dbReference>
<comment type="caution">
    <text evidence="3">The sequence shown here is derived from an EMBL/GenBank/DDBJ whole genome shotgun (WGS) entry which is preliminary data.</text>
</comment>
<evidence type="ECO:0000259" key="2">
    <source>
        <dbReference type="Pfam" id="PF12215"/>
    </source>
</evidence>
<evidence type="ECO:0000313" key="4">
    <source>
        <dbReference type="Proteomes" id="UP000320235"/>
    </source>
</evidence>
<proteinExistence type="predicted"/>
<name>A0A543EEX7_9MICO</name>
<feature type="domain" description="Glycosyl-hydrolase family 116 catalytic region" evidence="1">
    <location>
        <begin position="495"/>
        <end position="766"/>
    </location>
</feature>
<dbReference type="GO" id="GO:0005975">
    <property type="term" value="P:carbohydrate metabolic process"/>
    <property type="evidence" value="ECO:0007669"/>
    <property type="project" value="InterPro"/>
</dbReference>
<dbReference type="Gene3D" id="1.50.10.10">
    <property type="match status" value="1"/>
</dbReference>
<dbReference type="InterPro" id="IPR012341">
    <property type="entry name" value="6hp_glycosidase-like_sf"/>
</dbReference>
<dbReference type="Proteomes" id="UP000320235">
    <property type="component" value="Unassembled WGS sequence"/>
</dbReference>
<dbReference type="PANTHER" id="PTHR12654:SF0">
    <property type="entry name" value="NON-LYSOSOMAL GLUCOSYLCERAMIDASE"/>
    <property type="match status" value="1"/>
</dbReference>
<dbReference type="RefSeq" id="WP_141896092.1">
    <property type="nucleotide sequence ID" value="NZ_BAABLH010000006.1"/>
</dbReference>
<keyword evidence="4" id="KW-1185">Reference proteome</keyword>
<dbReference type="SUPFAM" id="SSF48208">
    <property type="entry name" value="Six-hairpin glycosidases"/>
    <property type="match status" value="1"/>
</dbReference>
<dbReference type="InterPro" id="IPR052566">
    <property type="entry name" value="Non-lysos_glucosylceramidase"/>
</dbReference>
<sequence>MTGPSETRRRARGIPHTAERAAFPLGGIGTGNVSLGARGELHDWELENAPDKGRINPYSFFAIHAAPLDDEGADAGDAVTRVLEARITGRRDIDAGFLFEWQAGLPRLRAATMHGEYPVVDIDFDDDVLPVDVSLRAFTPLVPLDADASGIPAAVLRYRVTNPADRSVRVTVAGSVSHTAGRGEGPFGMRAQQTVRWREEDGVRGLDFGIGLPEDDPGYGTLSLTTTDASTTAKPQWVTGFWPDGARLFWSDLSDDGMLQPESRLTLEDRPRGLFADSASAGPMSEEELFERLPRLRTGSLGIVHELAPGESRDFEFVLAWSFPNRVRSWRGNIVADERADPGTVRNRYAVLWPDAWGAASHLHRELPALEATTLAFVDALYGGTLDPVVADAVGANIAATRSTTAFVVETPNADLGDGPVLAAWEGSFYHVGSCEGTCTHVWSYAQTMAWLFPALERSARRVEFLLETDDAGAQKFRSNRVFGGQPWFMGPAVDGQLGTFLRLHREWRFSGDDRFLREAWPAAVRTLEHAIREWDRDGDGLLDGELHNTYDIEFHGIDPLANGMFTAALRAGARMAAHLGETARAADWLDRADRVAAGMDALLWNGEYYRQVIDDVDAHRYQYGEGLLSDQLLGQFHAWINGLGDLLPREHLRSALGAIVAHNHRADLTSHESTQRVYALNDEGGLLLASWPRGGRPSIPFVYSDEVWTGIEHQVAASLVYAGLADEGLGLERTLRARYDGEYRSPWNEIECGNHYARSLASWGLLLAFSGVQWDAPARTLSFDPAVGGPFRALFTAGDAWGRVEIDGDELTLHVDGGSLTLERLELRGRPVHVAAAPSFTLTAGESVTARSGAAVADPSPQETP</sequence>
<accession>A0A543EEX7</accession>
<protein>
    <submittedName>
        <fullName evidence="3">Uncharacterized protein (DUF608 family)</fullName>
    </submittedName>
</protein>
<reference evidence="3 4" key="1">
    <citation type="submission" date="2019-06" db="EMBL/GenBank/DDBJ databases">
        <title>Sequencing the genomes of 1000 actinobacteria strains.</title>
        <authorList>
            <person name="Klenk H.-P."/>
        </authorList>
    </citation>
    <scope>NUCLEOTIDE SEQUENCE [LARGE SCALE GENOMIC DNA]</scope>
    <source>
        <strain evidence="3 4">DSM 105492</strain>
    </source>
</reference>
<dbReference type="InterPro" id="IPR006775">
    <property type="entry name" value="GH116_catalytic"/>
</dbReference>
<dbReference type="InterPro" id="IPR008928">
    <property type="entry name" value="6-hairpin_glycosidase_sf"/>
</dbReference>
<dbReference type="AlphaFoldDB" id="A0A543EEX7"/>
<dbReference type="OrthoDB" id="9807660at2"/>
<dbReference type="Pfam" id="PF12215">
    <property type="entry name" value="Glyco_hydr_116N"/>
    <property type="match status" value="1"/>
</dbReference>
<evidence type="ECO:0000313" key="3">
    <source>
        <dbReference type="EMBL" id="TQM20123.1"/>
    </source>
</evidence>
<dbReference type="Pfam" id="PF04685">
    <property type="entry name" value="DUF608"/>
    <property type="match status" value="1"/>
</dbReference>
<gene>
    <name evidence="3" type="ORF">FB391_3257</name>
</gene>
<evidence type="ECO:0000259" key="1">
    <source>
        <dbReference type="Pfam" id="PF04685"/>
    </source>
</evidence>
<dbReference type="PANTHER" id="PTHR12654">
    <property type="entry name" value="BILE ACID BETA-GLUCOSIDASE-RELATED"/>
    <property type="match status" value="1"/>
</dbReference>
<organism evidence="3 4">
    <name type="scientific">Microbacterium kyungheense</name>
    <dbReference type="NCBI Taxonomy" id="1263636"/>
    <lineage>
        <taxon>Bacteria</taxon>
        <taxon>Bacillati</taxon>
        <taxon>Actinomycetota</taxon>
        <taxon>Actinomycetes</taxon>
        <taxon>Micrococcales</taxon>
        <taxon>Microbacteriaceae</taxon>
        <taxon>Microbacterium</taxon>
    </lineage>
</organism>
<feature type="domain" description="Glycosyl-hydrolase family 116 N-terminal" evidence="2">
    <location>
        <begin position="22"/>
        <end position="365"/>
    </location>
</feature>
<dbReference type="EMBL" id="VFPE01000006">
    <property type="protein sequence ID" value="TQM20123.1"/>
    <property type="molecule type" value="Genomic_DNA"/>
</dbReference>
<dbReference type="InterPro" id="IPR024462">
    <property type="entry name" value="GH116_N"/>
</dbReference>